<reference evidence="6" key="1">
    <citation type="journal article" date="2014" name="Int. J. Syst. Evol. Microbiol.">
        <title>Complete genome sequence of Corynebacterium casei LMG S-19264T (=DSM 44701T), isolated from a smear-ripened cheese.</title>
        <authorList>
            <consortium name="US DOE Joint Genome Institute (JGI-PGF)"/>
            <person name="Walter F."/>
            <person name="Albersmeier A."/>
            <person name="Kalinowski J."/>
            <person name="Ruckert C."/>
        </authorList>
    </citation>
    <scope>NUCLEOTIDE SEQUENCE</scope>
    <source>
        <strain evidence="6">CGMCC 4.5737</strain>
    </source>
</reference>
<evidence type="ECO:0000256" key="1">
    <source>
        <dbReference type="ARBA" id="ARBA00010830"/>
    </source>
</evidence>
<organism evidence="6 7">
    <name type="scientific">Longimycelium tulufanense</name>
    <dbReference type="NCBI Taxonomy" id="907463"/>
    <lineage>
        <taxon>Bacteria</taxon>
        <taxon>Bacillati</taxon>
        <taxon>Actinomycetota</taxon>
        <taxon>Actinomycetes</taxon>
        <taxon>Pseudonocardiales</taxon>
        <taxon>Pseudonocardiaceae</taxon>
        <taxon>Longimycelium</taxon>
    </lineage>
</organism>
<dbReference type="EMBL" id="BMMK01000004">
    <property type="protein sequence ID" value="GGM43402.1"/>
    <property type="molecule type" value="Genomic_DNA"/>
</dbReference>
<dbReference type="SUPFAM" id="SSF54106">
    <property type="entry name" value="LysM domain"/>
    <property type="match status" value="1"/>
</dbReference>
<proteinExistence type="inferred from homology"/>
<dbReference type="AlphaFoldDB" id="A0A8J3CBU6"/>
<comment type="caution">
    <text evidence="6">The sequence shown here is derived from an EMBL/GenBank/DDBJ whole genome shotgun (WGS) entry which is preliminary data.</text>
</comment>
<dbReference type="Proteomes" id="UP000637578">
    <property type="component" value="Unassembled WGS sequence"/>
</dbReference>
<name>A0A8J3CBU6_9PSEU</name>
<feature type="region of interest" description="Disordered" evidence="3">
    <location>
        <begin position="126"/>
        <end position="163"/>
    </location>
</feature>
<comment type="similarity">
    <text evidence="1">Belongs to the transglycosylase family. Rpf subfamily.</text>
</comment>
<dbReference type="SMART" id="SM00257">
    <property type="entry name" value="LysM"/>
    <property type="match status" value="1"/>
</dbReference>
<evidence type="ECO:0000256" key="4">
    <source>
        <dbReference type="SAM" id="SignalP"/>
    </source>
</evidence>
<dbReference type="CDD" id="cd13925">
    <property type="entry name" value="RPF"/>
    <property type="match status" value="1"/>
</dbReference>
<feature type="signal peptide" evidence="4">
    <location>
        <begin position="1"/>
        <end position="40"/>
    </location>
</feature>
<dbReference type="PANTHER" id="PTHR34700:SF4">
    <property type="entry name" value="PHAGE-LIKE ELEMENT PBSX PROTEIN XKDP"/>
    <property type="match status" value="1"/>
</dbReference>
<dbReference type="PROSITE" id="PS51782">
    <property type="entry name" value="LYSM"/>
    <property type="match status" value="1"/>
</dbReference>
<dbReference type="Gene3D" id="3.10.350.10">
    <property type="entry name" value="LysM domain"/>
    <property type="match status" value="1"/>
</dbReference>
<evidence type="ECO:0000256" key="2">
    <source>
        <dbReference type="ARBA" id="ARBA00022801"/>
    </source>
</evidence>
<feature type="chain" id="PRO_5035318902" evidence="4">
    <location>
        <begin position="41"/>
        <end position="213"/>
    </location>
</feature>
<sequence length="213" mass="21548">MASYRGKHRKPSAASKHVARLALAGVVIGTPVAMAGTAQAAPESTWDQLAQCESSGNWSINTGNGFSGGLQFTPSTWAAFGGTQYAPSAHQATREQQIAVAEKVLAGQGWGAWPACTAKLGLSGRPAAAPKAAPRKQVAPAPKAAPKPAAPAPAAPPAPQAGGDYTIVSGDTLSGIAEKFGVNGGYQAIQALNAEKIPNADLIYAGDTIKLPK</sequence>
<gene>
    <name evidence="6" type="ORF">GCM10012275_12930</name>
</gene>
<feature type="compositionally biased region" description="Pro residues" evidence="3">
    <location>
        <begin position="143"/>
        <end position="159"/>
    </location>
</feature>
<dbReference type="RefSeq" id="WP_189054925.1">
    <property type="nucleotide sequence ID" value="NZ_BMMK01000004.1"/>
</dbReference>
<dbReference type="Pfam" id="PF01476">
    <property type="entry name" value="LysM"/>
    <property type="match status" value="1"/>
</dbReference>
<accession>A0A8J3CBU6</accession>
<evidence type="ECO:0000259" key="5">
    <source>
        <dbReference type="PROSITE" id="PS51782"/>
    </source>
</evidence>
<evidence type="ECO:0000313" key="7">
    <source>
        <dbReference type="Proteomes" id="UP000637578"/>
    </source>
</evidence>
<dbReference type="SUPFAM" id="SSF53955">
    <property type="entry name" value="Lysozyme-like"/>
    <property type="match status" value="1"/>
</dbReference>
<keyword evidence="4" id="KW-0732">Signal</keyword>
<dbReference type="Gene3D" id="1.10.530.10">
    <property type="match status" value="1"/>
</dbReference>
<dbReference type="InterPro" id="IPR010618">
    <property type="entry name" value="RPF"/>
</dbReference>
<keyword evidence="2" id="KW-0378">Hydrolase</keyword>
<dbReference type="InterPro" id="IPR052196">
    <property type="entry name" value="Bact_Kbp"/>
</dbReference>
<dbReference type="GO" id="GO:0016787">
    <property type="term" value="F:hydrolase activity"/>
    <property type="evidence" value="ECO:0007669"/>
    <property type="project" value="UniProtKB-KW"/>
</dbReference>
<reference evidence="6" key="2">
    <citation type="submission" date="2020-09" db="EMBL/GenBank/DDBJ databases">
        <authorList>
            <person name="Sun Q."/>
            <person name="Zhou Y."/>
        </authorList>
    </citation>
    <scope>NUCLEOTIDE SEQUENCE</scope>
    <source>
        <strain evidence="6">CGMCC 4.5737</strain>
    </source>
</reference>
<dbReference type="PANTHER" id="PTHR34700">
    <property type="entry name" value="POTASSIUM BINDING PROTEIN KBP"/>
    <property type="match status" value="1"/>
</dbReference>
<feature type="compositionally biased region" description="Low complexity" evidence="3">
    <location>
        <begin position="126"/>
        <end position="142"/>
    </location>
</feature>
<dbReference type="Pfam" id="PF06737">
    <property type="entry name" value="Transglycosylas"/>
    <property type="match status" value="1"/>
</dbReference>
<dbReference type="CDD" id="cd00118">
    <property type="entry name" value="LysM"/>
    <property type="match status" value="1"/>
</dbReference>
<dbReference type="InterPro" id="IPR018392">
    <property type="entry name" value="LysM"/>
</dbReference>
<protein>
    <submittedName>
        <fullName evidence="6">Transglycosylase</fullName>
    </submittedName>
</protein>
<dbReference type="InterPro" id="IPR036779">
    <property type="entry name" value="LysM_dom_sf"/>
</dbReference>
<keyword evidence="7" id="KW-1185">Reference proteome</keyword>
<feature type="domain" description="LysM" evidence="5">
    <location>
        <begin position="163"/>
        <end position="211"/>
    </location>
</feature>
<dbReference type="InterPro" id="IPR023346">
    <property type="entry name" value="Lysozyme-like_dom_sf"/>
</dbReference>
<evidence type="ECO:0000256" key="3">
    <source>
        <dbReference type="SAM" id="MobiDB-lite"/>
    </source>
</evidence>
<evidence type="ECO:0000313" key="6">
    <source>
        <dbReference type="EMBL" id="GGM43402.1"/>
    </source>
</evidence>